<organism evidence="2 3">
    <name type="scientific">Nostoc flagelliforme CCNUN1</name>
    <dbReference type="NCBI Taxonomy" id="2038116"/>
    <lineage>
        <taxon>Bacteria</taxon>
        <taxon>Bacillati</taxon>
        <taxon>Cyanobacteriota</taxon>
        <taxon>Cyanophyceae</taxon>
        <taxon>Nostocales</taxon>
        <taxon>Nostocaceae</taxon>
        <taxon>Nostoc</taxon>
    </lineage>
</organism>
<keyword evidence="1" id="KW-0472">Membrane</keyword>
<gene>
    <name evidence="2" type="ORF">COO91_06087</name>
</gene>
<keyword evidence="1" id="KW-0812">Transmembrane</keyword>
<dbReference type="KEGG" id="nfl:COO91_06087"/>
<dbReference type="Proteomes" id="UP000232003">
    <property type="component" value="Chromosome"/>
</dbReference>
<keyword evidence="1" id="KW-1133">Transmembrane helix</keyword>
<evidence type="ECO:0000313" key="3">
    <source>
        <dbReference type="Proteomes" id="UP000232003"/>
    </source>
</evidence>
<reference evidence="2 3" key="1">
    <citation type="submission" date="2017-11" db="EMBL/GenBank/DDBJ databases">
        <title>Complete genome of a free-living desiccation-tolerant cyanobacterium and its photosynthetic adaptation to extreme terrestrial habitat.</title>
        <authorList>
            <person name="Shang J."/>
        </authorList>
    </citation>
    <scope>NUCLEOTIDE SEQUENCE [LARGE SCALE GENOMIC DNA]</scope>
    <source>
        <strain evidence="2 3">CCNUN1</strain>
    </source>
</reference>
<name>A0A2K8SXC6_9NOSO</name>
<dbReference type="EMBL" id="CP024785">
    <property type="protein sequence ID" value="AUB40087.1"/>
    <property type="molecule type" value="Genomic_DNA"/>
</dbReference>
<keyword evidence="3" id="KW-1185">Reference proteome</keyword>
<feature type="transmembrane region" description="Helical" evidence="1">
    <location>
        <begin position="12"/>
        <end position="31"/>
    </location>
</feature>
<proteinExistence type="predicted"/>
<accession>A0A2K8SXC6</accession>
<evidence type="ECO:0000313" key="2">
    <source>
        <dbReference type="EMBL" id="AUB40087.1"/>
    </source>
</evidence>
<sequence length="38" mass="4523">MFFWVIGFEPSPLHVVAFRLGVGVNFLSIYLRRRDRIN</sequence>
<dbReference type="AlphaFoldDB" id="A0A2K8SXC6"/>
<evidence type="ECO:0000256" key="1">
    <source>
        <dbReference type="SAM" id="Phobius"/>
    </source>
</evidence>
<protein>
    <submittedName>
        <fullName evidence="2">Uncharacterized protein</fullName>
    </submittedName>
</protein>